<accession>W9S7F3</accession>
<reference evidence="2" key="1">
    <citation type="submission" date="2013-01" db="EMBL/GenBank/DDBJ databases">
        <title>Draft Genome Sequence of a Mulberry Tree, Morus notabilis C.K. Schneid.</title>
        <authorList>
            <person name="He N."/>
            <person name="Zhao S."/>
        </authorList>
    </citation>
    <scope>NUCLEOTIDE SEQUENCE</scope>
</reference>
<name>W9S7F3_9ROSA</name>
<dbReference type="EMBL" id="KE345076">
    <property type="protein sequence ID" value="EXB93519.1"/>
    <property type="molecule type" value="Genomic_DNA"/>
</dbReference>
<dbReference type="Proteomes" id="UP000030645">
    <property type="component" value="Unassembled WGS sequence"/>
</dbReference>
<keyword evidence="2" id="KW-1185">Reference proteome</keyword>
<evidence type="ECO:0000313" key="1">
    <source>
        <dbReference type="EMBL" id="EXB93519.1"/>
    </source>
</evidence>
<sequence>MGTISTPKLVTVPVAVLEREESFDLTADGHHFDTKTCHRSRGGSRARRELRSNGLWVPLLRKNLLPFPGRLKGAQNLTNFGPRYDTKSCHRSCASHRTRRELRSNGLWAPLLRKNLLPFPGRLKGAQNLTNFGPRYDTKSCRHSCASCRSRRELRSNG</sequence>
<gene>
    <name evidence="1" type="ORF">L484_001615</name>
</gene>
<protein>
    <submittedName>
        <fullName evidence="1">Uncharacterized protein</fullName>
    </submittedName>
</protein>
<proteinExistence type="predicted"/>
<organism evidence="1 2">
    <name type="scientific">Morus notabilis</name>
    <dbReference type="NCBI Taxonomy" id="981085"/>
    <lineage>
        <taxon>Eukaryota</taxon>
        <taxon>Viridiplantae</taxon>
        <taxon>Streptophyta</taxon>
        <taxon>Embryophyta</taxon>
        <taxon>Tracheophyta</taxon>
        <taxon>Spermatophyta</taxon>
        <taxon>Magnoliopsida</taxon>
        <taxon>eudicotyledons</taxon>
        <taxon>Gunneridae</taxon>
        <taxon>Pentapetalae</taxon>
        <taxon>rosids</taxon>
        <taxon>fabids</taxon>
        <taxon>Rosales</taxon>
        <taxon>Moraceae</taxon>
        <taxon>Moreae</taxon>
        <taxon>Morus</taxon>
    </lineage>
</organism>
<evidence type="ECO:0000313" key="2">
    <source>
        <dbReference type="Proteomes" id="UP000030645"/>
    </source>
</evidence>
<dbReference type="AlphaFoldDB" id="W9S7F3"/>